<feature type="region of interest" description="Disordered" evidence="1">
    <location>
        <begin position="145"/>
        <end position="189"/>
    </location>
</feature>
<name>A0A9P6BV53_9AGAR</name>
<evidence type="ECO:0000313" key="2">
    <source>
        <dbReference type="EMBL" id="KAF9440332.1"/>
    </source>
</evidence>
<comment type="caution">
    <text evidence="2">The sequence shown here is derived from an EMBL/GenBank/DDBJ whole genome shotgun (WGS) entry which is preliminary data.</text>
</comment>
<dbReference type="AlphaFoldDB" id="A0A9P6BV53"/>
<sequence>MGKKKNKQHQKAKLLYASLMVQPPIVTTEPIALPFNVFSQHMLRVHPSQAYAADSASAGTRPLPPTEDGPAVGLCAQDGQLDLDATTTFRTSESLPSCCCASLLIVTIHVAENFSYPNHVKGVRNSEITSFFPVLNTTNEVLVEPNIPDTPAGSKTAAGGETAGARGPRIASQSGATPKTLSDTAEDQAKSEAAKGLKELLEHRAWLIQKKLLDAEDNCPSQLTIAKILCTTAKAVGAFLKRRAELEEMEVEEEGEIEESGMVKDMKEEILSTMKSALQEAESRMQAREECMQDRVDRSIKTLEEIANEVKGRGEARASYKDATASQLEGESFPPLGSKQGPTTKLAAKANWNEAREREHRRAKARQLVLDVDKEHLLANTSNVGRREEI</sequence>
<evidence type="ECO:0000256" key="1">
    <source>
        <dbReference type="SAM" id="MobiDB-lite"/>
    </source>
</evidence>
<accession>A0A9P6BV53</accession>
<gene>
    <name evidence="2" type="ORF">P691DRAFT_782620</name>
</gene>
<organism evidence="2 3">
    <name type="scientific">Macrolepiota fuliginosa MF-IS2</name>
    <dbReference type="NCBI Taxonomy" id="1400762"/>
    <lineage>
        <taxon>Eukaryota</taxon>
        <taxon>Fungi</taxon>
        <taxon>Dikarya</taxon>
        <taxon>Basidiomycota</taxon>
        <taxon>Agaricomycotina</taxon>
        <taxon>Agaricomycetes</taxon>
        <taxon>Agaricomycetidae</taxon>
        <taxon>Agaricales</taxon>
        <taxon>Agaricineae</taxon>
        <taxon>Agaricaceae</taxon>
        <taxon>Macrolepiota</taxon>
    </lineage>
</organism>
<proteinExistence type="predicted"/>
<dbReference type="Proteomes" id="UP000807342">
    <property type="component" value="Unassembled WGS sequence"/>
</dbReference>
<keyword evidence="3" id="KW-1185">Reference proteome</keyword>
<protein>
    <submittedName>
        <fullName evidence="2">Uncharacterized protein</fullName>
    </submittedName>
</protein>
<feature type="compositionally biased region" description="Polar residues" evidence="1">
    <location>
        <begin position="171"/>
        <end position="183"/>
    </location>
</feature>
<evidence type="ECO:0000313" key="3">
    <source>
        <dbReference type="Proteomes" id="UP000807342"/>
    </source>
</evidence>
<dbReference type="EMBL" id="MU152622">
    <property type="protein sequence ID" value="KAF9440332.1"/>
    <property type="molecule type" value="Genomic_DNA"/>
</dbReference>
<reference evidence="2" key="1">
    <citation type="submission" date="2020-11" db="EMBL/GenBank/DDBJ databases">
        <authorList>
            <consortium name="DOE Joint Genome Institute"/>
            <person name="Ahrendt S."/>
            <person name="Riley R."/>
            <person name="Andreopoulos W."/>
            <person name="Labutti K."/>
            <person name="Pangilinan J."/>
            <person name="Ruiz-Duenas F.J."/>
            <person name="Barrasa J.M."/>
            <person name="Sanchez-Garcia M."/>
            <person name="Camarero S."/>
            <person name="Miyauchi S."/>
            <person name="Serrano A."/>
            <person name="Linde D."/>
            <person name="Babiker R."/>
            <person name="Drula E."/>
            <person name="Ayuso-Fernandez I."/>
            <person name="Pacheco R."/>
            <person name="Padilla G."/>
            <person name="Ferreira P."/>
            <person name="Barriuso J."/>
            <person name="Kellner H."/>
            <person name="Castanera R."/>
            <person name="Alfaro M."/>
            <person name="Ramirez L."/>
            <person name="Pisabarro A.G."/>
            <person name="Kuo A."/>
            <person name="Tritt A."/>
            <person name="Lipzen A."/>
            <person name="He G."/>
            <person name="Yan M."/>
            <person name="Ng V."/>
            <person name="Cullen D."/>
            <person name="Martin F."/>
            <person name="Rosso M.-N."/>
            <person name="Henrissat B."/>
            <person name="Hibbett D."/>
            <person name="Martinez A.T."/>
            <person name="Grigoriev I.V."/>
        </authorList>
    </citation>
    <scope>NUCLEOTIDE SEQUENCE</scope>
    <source>
        <strain evidence="2">MF-IS2</strain>
    </source>
</reference>
<feature type="region of interest" description="Disordered" evidence="1">
    <location>
        <begin position="313"/>
        <end position="343"/>
    </location>
</feature>
<feature type="compositionally biased region" description="Low complexity" evidence="1">
    <location>
        <begin position="152"/>
        <end position="167"/>
    </location>
</feature>